<proteinExistence type="predicted"/>
<dbReference type="Proteomes" id="UP000664915">
    <property type="component" value="Segment"/>
</dbReference>
<dbReference type="EMBL" id="MW015081">
    <property type="protein sequence ID" value="QPX48097.1"/>
    <property type="molecule type" value="Genomic_DNA"/>
</dbReference>
<organism evidence="1 2">
    <name type="scientific">Synechococcus phage S-SRM01</name>
    <dbReference type="NCBI Taxonomy" id="2781608"/>
    <lineage>
        <taxon>Viruses</taxon>
        <taxon>Duplodnaviria</taxon>
        <taxon>Heunggongvirae</taxon>
        <taxon>Uroviricota</taxon>
        <taxon>Caudoviricetes</taxon>
        <taxon>Pantevenvirales</taxon>
        <taxon>Kyanoviridae</taxon>
        <taxon>Serangoonvirus</taxon>
        <taxon>Serangoonvirus essarone</taxon>
    </lineage>
</organism>
<sequence>MALGSQVKESLQEAEASLRNALAFAARQERPMVCSVIADLISRIETLQSTDSLLDKLENRKSGDSGFFGTFFGKDDD</sequence>
<protein>
    <submittedName>
        <fullName evidence="1">Uncharacterized protein</fullName>
    </submittedName>
</protein>
<accession>A0A879R332</accession>
<reference evidence="1" key="1">
    <citation type="submission" date="2020-09" db="EMBL/GenBank/DDBJ databases">
        <authorList>
            <person name="Zhang D."/>
            <person name="Hatherill J.R."/>
            <person name="Ramirez J.F."/>
            <person name="Edinger B."/>
            <person name="Balarin R."/>
            <person name="Sullivan A."/>
            <person name="Humpal K.M."/>
            <person name="Guseva A."/>
            <person name="Butela K.A."/>
            <person name="Garlena R.A."/>
            <person name="Russell D.A."/>
            <person name="Pope W.H."/>
            <person name="Jacobs-Sera D."/>
            <person name="Hatfull G.F."/>
        </authorList>
    </citation>
    <scope>NUCLEOTIDE SEQUENCE</scope>
</reference>
<evidence type="ECO:0000313" key="1">
    <source>
        <dbReference type="EMBL" id="QPX48097.1"/>
    </source>
</evidence>
<dbReference type="KEGG" id="vg:77946302"/>
<keyword evidence="2" id="KW-1185">Reference proteome</keyword>
<name>A0A879R332_9CAUD</name>
<dbReference type="RefSeq" id="YP_010670107.1">
    <property type="nucleotide sequence ID" value="NC_070963.1"/>
</dbReference>
<dbReference type="GeneID" id="77946302"/>
<evidence type="ECO:0000313" key="2">
    <source>
        <dbReference type="Proteomes" id="UP000664915"/>
    </source>
</evidence>